<evidence type="ECO:0000256" key="1">
    <source>
        <dbReference type="SAM" id="Phobius"/>
    </source>
</evidence>
<accession>A0A1Y5PJL0</accession>
<sequence>MPPISEWHQALTVLLVIIPGFVYQGLLARFRGPIPEDSELARRLLRSLAASGLFAIFYVIVFGSFVKFETVSSRATYVDHPVRVALVLLGLIFVFPAFVAVLHHGYVVKRQRPDLPCRDYFRVYNPTPTAWDWAVKEAVAGYVRVLTKDGKWFGGYVGELSFYTSHTGAREIFAESAWELDENGEFLTEIKNNAGRWIQCADAVVVEFIRPDDPASPEQEQPSASIISRLTGDALAGAVFGAAAVAIAAIAIGERFRRRSG</sequence>
<dbReference type="Pfam" id="PF19865">
    <property type="entry name" value="DUF6338"/>
    <property type="match status" value="1"/>
</dbReference>
<feature type="transmembrane region" description="Helical" evidence="1">
    <location>
        <begin position="86"/>
        <end position="108"/>
    </location>
</feature>
<name>A0A1Y5PJL0_9MYCO</name>
<keyword evidence="1" id="KW-0472">Membrane</keyword>
<protein>
    <recommendedName>
        <fullName evidence="4">Transmembrane protein</fullName>
    </recommendedName>
</protein>
<feature type="transmembrane region" description="Helical" evidence="1">
    <location>
        <begin position="234"/>
        <end position="253"/>
    </location>
</feature>
<proteinExistence type="predicted"/>
<keyword evidence="1" id="KW-0812">Transmembrane</keyword>
<feature type="transmembrane region" description="Helical" evidence="1">
    <location>
        <begin position="6"/>
        <end position="27"/>
    </location>
</feature>
<evidence type="ECO:0000313" key="3">
    <source>
        <dbReference type="EMBL" id="SBS78927.1"/>
    </source>
</evidence>
<dbReference type="EMBL" id="FLQS01000061">
    <property type="protein sequence ID" value="SBS78927.1"/>
    <property type="molecule type" value="Genomic_DNA"/>
</dbReference>
<reference evidence="3" key="1">
    <citation type="submission" date="2016-03" db="EMBL/GenBank/DDBJ databases">
        <authorList>
            <person name="Ploux O."/>
        </authorList>
    </citation>
    <scope>NUCLEOTIDE SEQUENCE</scope>
    <source>
        <strain evidence="3">UC10</strain>
    </source>
</reference>
<evidence type="ECO:0000313" key="2">
    <source>
        <dbReference type="EMBL" id="SBS71264.1"/>
    </source>
</evidence>
<evidence type="ECO:0008006" key="4">
    <source>
        <dbReference type="Google" id="ProtNLM"/>
    </source>
</evidence>
<dbReference type="EMBL" id="FLQS01000002">
    <property type="protein sequence ID" value="SBS71264.1"/>
    <property type="molecule type" value="Genomic_DNA"/>
</dbReference>
<feature type="transmembrane region" description="Helical" evidence="1">
    <location>
        <begin position="48"/>
        <end position="66"/>
    </location>
</feature>
<organism evidence="3">
    <name type="scientific">uncultured Mycobacterium sp</name>
    <dbReference type="NCBI Taxonomy" id="171292"/>
    <lineage>
        <taxon>Bacteria</taxon>
        <taxon>Bacillati</taxon>
        <taxon>Actinomycetota</taxon>
        <taxon>Actinomycetes</taxon>
        <taxon>Mycobacteriales</taxon>
        <taxon>Mycobacteriaceae</taxon>
        <taxon>Mycobacterium</taxon>
        <taxon>environmental samples</taxon>
    </lineage>
</organism>
<dbReference type="AlphaFoldDB" id="A0A1Y5PJL0"/>
<dbReference type="InterPro" id="IPR045919">
    <property type="entry name" value="DUF6338"/>
</dbReference>
<keyword evidence="1" id="KW-1133">Transmembrane helix</keyword>
<gene>
    <name evidence="2" type="ORF">MHPYR_100173</name>
    <name evidence="3" type="ORF">MHPYR_640030</name>
</gene>